<dbReference type="EMBL" id="CP097327">
    <property type="protein sequence ID" value="USB35719.1"/>
    <property type="molecule type" value="Genomic_DNA"/>
</dbReference>
<keyword evidence="5" id="KW-1185">Reference proteome</keyword>
<reference evidence="3" key="1">
    <citation type="journal article" date="2022" name="Front. Microbiol.">
        <title>Identification of a novel aminoglycoside O-nucleotidyltransferase AadA33 in Providencia vermicola.</title>
        <authorList>
            <person name="Feng C."/>
            <person name="Gao M."/>
            <person name="Jiang W."/>
            <person name="Shi W."/>
            <person name="Li A."/>
            <person name="Liu S."/>
            <person name="Zhang L."/>
            <person name="Zhang X."/>
            <person name="Li Q."/>
            <person name="Lin H."/>
            <person name="Lu J."/>
            <person name="Li K."/>
            <person name="Zhang H."/>
            <person name="Hu Y."/>
            <person name="Bao Q."/>
            <person name="Lin X."/>
        </authorList>
    </citation>
    <scope>NUCLEOTIDE SEQUENCE</scope>
    <source>
        <strain evidence="3">P13</strain>
    </source>
</reference>
<protein>
    <submittedName>
        <fullName evidence="4">CdiA family toxin C-terminal domain-containing protein</fullName>
    </submittedName>
</protein>
<evidence type="ECO:0000259" key="2">
    <source>
        <dbReference type="Pfam" id="PF14436"/>
    </source>
</evidence>
<dbReference type="AlphaFoldDB" id="A0AAX3S6H5"/>
<organism evidence="4 6">
    <name type="scientific">Providencia vermicola</name>
    <dbReference type="NCBI Taxonomy" id="333965"/>
    <lineage>
        <taxon>Bacteria</taxon>
        <taxon>Pseudomonadati</taxon>
        <taxon>Pseudomonadota</taxon>
        <taxon>Gammaproteobacteria</taxon>
        <taxon>Enterobacterales</taxon>
        <taxon>Morganellaceae</taxon>
        <taxon>Providencia</taxon>
    </lineage>
</organism>
<dbReference type="RefSeq" id="WP_251463974.1">
    <property type="nucleotide sequence ID" value="NZ_CP097327.1"/>
</dbReference>
<accession>A0AAX3S6H5</accession>
<dbReference type="Pfam" id="PF14436">
    <property type="entry name" value="EndoU_bacteria"/>
    <property type="match status" value="1"/>
</dbReference>
<evidence type="ECO:0000313" key="4">
    <source>
        <dbReference type="EMBL" id="WFC08226.1"/>
    </source>
</evidence>
<dbReference type="CDD" id="cd20686">
    <property type="entry name" value="CdiA-CT_Ec-like"/>
    <property type="match status" value="1"/>
</dbReference>
<feature type="region of interest" description="Disordered" evidence="1">
    <location>
        <begin position="1"/>
        <end position="28"/>
    </location>
</feature>
<feature type="compositionally biased region" description="Low complexity" evidence="1">
    <location>
        <begin position="10"/>
        <end position="21"/>
    </location>
</feature>
<proteinExistence type="predicted"/>
<dbReference type="InterPro" id="IPR029501">
    <property type="entry name" value="EndoU_bac"/>
</dbReference>
<evidence type="ECO:0000256" key="1">
    <source>
        <dbReference type="SAM" id="MobiDB-lite"/>
    </source>
</evidence>
<feature type="domain" description="Bacterial EndoU nuclease" evidence="2">
    <location>
        <begin position="62"/>
        <end position="188"/>
    </location>
</feature>
<reference evidence="4" key="2">
    <citation type="submission" date="2023-01" db="EMBL/GenBank/DDBJ databases">
        <title>The prevalence of carbapenem-resistant bacteria in aquaculture in China and the genetic diversity of carbapenem-resistant genes.</title>
        <authorList>
            <person name="Wen R."/>
        </authorList>
    </citation>
    <scope>NUCLEOTIDE SEQUENCE</scope>
    <source>
        <strain evidence="4">PVA41-chromosome</strain>
    </source>
</reference>
<sequence length="189" mass="20247">MKQFGVGVAKPNVKPNVTPPKGTNSGPELEVIKNETIVTFPDGISFHIELPKHLATMDKFTQKAGVSGAHNADAFYGAAKDKGLQIISETPTAVKGITQIEYRIPTKDAAGNLTGNYKGNGAEPFKKTVYDPKIYTDQKMLDLGQQAAAKGYKDAMASKSGQANATVDGVTFRIYVDKSTGTVKNFHPN</sequence>
<evidence type="ECO:0000313" key="3">
    <source>
        <dbReference type="EMBL" id="USB35719.1"/>
    </source>
</evidence>
<dbReference type="GO" id="GO:0004519">
    <property type="term" value="F:endonuclease activity"/>
    <property type="evidence" value="ECO:0007669"/>
    <property type="project" value="InterPro"/>
</dbReference>
<gene>
    <name evidence="3" type="ORF">M5J11_12900</name>
    <name evidence="4" type="ORF">PG365_07655</name>
</gene>
<evidence type="ECO:0000313" key="5">
    <source>
        <dbReference type="Proteomes" id="UP001057142"/>
    </source>
</evidence>
<dbReference type="Proteomes" id="UP001057142">
    <property type="component" value="Chromosome"/>
</dbReference>
<evidence type="ECO:0000313" key="6">
    <source>
        <dbReference type="Proteomes" id="UP001222403"/>
    </source>
</evidence>
<dbReference type="EMBL" id="CP116222">
    <property type="protein sequence ID" value="WFC08226.1"/>
    <property type="molecule type" value="Genomic_DNA"/>
</dbReference>
<dbReference type="Proteomes" id="UP001222403">
    <property type="component" value="Chromosome"/>
</dbReference>
<name>A0AAX3S6H5_9GAMM</name>